<protein>
    <submittedName>
        <fullName evidence="2">Uncharacterized protein</fullName>
    </submittedName>
</protein>
<organism evidence="2 3">
    <name type="scientific">Cladobotryum mycophilum</name>
    <dbReference type="NCBI Taxonomy" id="491253"/>
    <lineage>
        <taxon>Eukaryota</taxon>
        <taxon>Fungi</taxon>
        <taxon>Dikarya</taxon>
        <taxon>Ascomycota</taxon>
        <taxon>Pezizomycotina</taxon>
        <taxon>Sordariomycetes</taxon>
        <taxon>Hypocreomycetidae</taxon>
        <taxon>Hypocreales</taxon>
        <taxon>Hypocreaceae</taxon>
        <taxon>Cladobotryum</taxon>
    </lineage>
</organism>
<evidence type="ECO:0000313" key="3">
    <source>
        <dbReference type="Proteomes" id="UP001338125"/>
    </source>
</evidence>
<keyword evidence="3" id="KW-1185">Reference proteome</keyword>
<feature type="signal peptide" evidence="1">
    <location>
        <begin position="1"/>
        <end position="16"/>
    </location>
</feature>
<name>A0ABR0S4U1_9HYPO</name>
<gene>
    <name evidence="2" type="ORF">PT974_11297</name>
</gene>
<dbReference type="Proteomes" id="UP001338125">
    <property type="component" value="Unassembled WGS sequence"/>
</dbReference>
<comment type="caution">
    <text evidence="2">The sequence shown here is derived from an EMBL/GenBank/DDBJ whole genome shotgun (WGS) entry which is preliminary data.</text>
</comment>
<feature type="chain" id="PRO_5046072511" evidence="1">
    <location>
        <begin position="17"/>
        <end position="165"/>
    </location>
</feature>
<dbReference type="EMBL" id="JAVFKD010000016">
    <property type="protein sequence ID" value="KAK5987177.1"/>
    <property type="molecule type" value="Genomic_DNA"/>
</dbReference>
<evidence type="ECO:0000256" key="1">
    <source>
        <dbReference type="SAM" id="SignalP"/>
    </source>
</evidence>
<reference evidence="2 3" key="1">
    <citation type="submission" date="2024-01" db="EMBL/GenBank/DDBJ databases">
        <title>Complete genome of Cladobotryum mycophilum ATHUM6906.</title>
        <authorList>
            <person name="Christinaki A.C."/>
            <person name="Myridakis A.I."/>
            <person name="Kouvelis V.N."/>
        </authorList>
    </citation>
    <scope>NUCLEOTIDE SEQUENCE [LARGE SCALE GENOMIC DNA]</scope>
    <source>
        <strain evidence="2 3">ATHUM6906</strain>
    </source>
</reference>
<accession>A0ABR0S4U1</accession>
<sequence length="165" mass="17903">MTSAKLLLLSATVALAGVVPRRYIPDGYCCFTLSDTTTGKTVQQDEHTGILYFDAQQTDGWYCMDSADTRDVLWDTYGNACIIAQNQQFQCLDPTRGSNLWTLGKGGDNNNKLLLSYDATPNYEACPNGESGGEIVYSNNTNVAGCRVMQLTAQGLQGACQGFTQ</sequence>
<keyword evidence="1" id="KW-0732">Signal</keyword>
<proteinExistence type="predicted"/>
<evidence type="ECO:0000313" key="2">
    <source>
        <dbReference type="EMBL" id="KAK5987177.1"/>
    </source>
</evidence>